<dbReference type="Proteomes" id="UP000463871">
    <property type="component" value="Plasmid pMC64A"/>
</dbReference>
<evidence type="ECO:0000313" key="2">
    <source>
        <dbReference type="Proteomes" id="UP000463871"/>
    </source>
</evidence>
<evidence type="ECO:0000313" key="1">
    <source>
        <dbReference type="EMBL" id="QHQ53676.1"/>
    </source>
</evidence>
<dbReference type="AlphaFoldDB" id="A0AAE6SN49"/>
<keyword evidence="1" id="KW-0614">Plasmid</keyword>
<gene>
    <name evidence="1" type="ORF">GWI30_22830</name>
</gene>
<accession>A0AAE6SN49</accession>
<organism evidence="1 2">
    <name type="scientific">Aeromonas media</name>
    <dbReference type="NCBI Taxonomy" id="651"/>
    <lineage>
        <taxon>Bacteria</taxon>
        <taxon>Pseudomonadati</taxon>
        <taxon>Pseudomonadota</taxon>
        <taxon>Gammaproteobacteria</taxon>
        <taxon>Aeromonadales</taxon>
        <taxon>Aeromonadaceae</taxon>
        <taxon>Aeromonas</taxon>
    </lineage>
</organism>
<proteinExistence type="predicted"/>
<dbReference type="RefSeq" id="WP_161507967.1">
    <property type="nucleotide sequence ID" value="NZ_CAWPID010000002.1"/>
</dbReference>
<geneLocation type="plasmid" evidence="2">
    <name>pmc64a</name>
</geneLocation>
<protein>
    <submittedName>
        <fullName evidence="1">Uncharacterized protein</fullName>
    </submittedName>
</protein>
<dbReference type="EMBL" id="CP047963">
    <property type="protein sequence ID" value="QHQ53676.1"/>
    <property type="molecule type" value="Genomic_DNA"/>
</dbReference>
<name>A0AAE6SN49_AERME</name>
<reference evidence="1 2" key="1">
    <citation type="submission" date="2020-01" db="EMBL/GenBank/DDBJ databases">
        <title>Complete genome of Aeromonas media MC64.</title>
        <authorList>
            <person name="Cao G."/>
            <person name="Fu J."/>
            <person name="Zhong C."/>
        </authorList>
    </citation>
    <scope>NUCLEOTIDE SEQUENCE [LARGE SCALE GENOMIC DNA]</scope>
    <source>
        <strain evidence="1 2">MC64</strain>
        <plasmid evidence="2">pmc64a</plasmid>
    </source>
</reference>
<sequence length="88" mass="9858">MSNISDQRPLDFVGDPALGHVVIEWIGFNLTRPTTHQRERRWWAVTDWRGENRAHVWQGPVSACGSTVSLAVMRALVEATFGASIELV</sequence>